<feature type="transmembrane region" description="Helical" evidence="8">
    <location>
        <begin position="319"/>
        <end position="340"/>
    </location>
</feature>
<dbReference type="InterPro" id="IPR020846">
    <property type="entry name" value="MFS_dom"/>
</dbReference>
<reference evidence="10 11" key="1">
    <citation type="submission" date="2020-01" db="EMBL/GenBank/DDBJ databases">
        <title>Sphingomonas sp. C33 whole genome sequece.</title>
        <authorList>
            <person name="Park C."/>
        </authorList>
    </citation>
    <scope>NUCLEOTIDE SEQUENCE [LARGE SCALE GENOMIC DNA]</scope>
    <source>
        <strain evidence="10 11">C33</strain>
    </source>
</reference>
<dbReference type="InterPro" id="IPR001958">
    <property type="entry name" value="Tet-R_TetA/multi-R_MdtG-like"/>
</dbReference>
<evidence type="ECO:0000256" key="8">
    <source>
        <dbReference type="SAM" id="Phobius"/>
    </source>
</evidence>
<dbReference type="InterPro" id="IPR005829">
    <property type="entry name" value="Sugar_transporter_CS"/>
</dbReference>
<comment type="subcellular location">
    <subcellularLocation>
        <location evidence="2">Membrane</location>
        <topology evidence="2">Multi-pass membrane protein</topology>
    </subcellularLocation>
</comment>
<evidence type="ECO:0000313" key="10">
    <source>
        <dbReference type="EMBL" id="QHL90750.1"/>
    </source>
</evidence>
<name>A0A7Z2S552_9SPHN</name>
<dbReference type="PANTHER" id="PTHR23504:SF15">
    <property type="entry name" value="MAJOR FACILITATOR SUPERFAMILY (MFS) PROFILE DOMAIN-CONTAINING PROTEIN"/>
    <property type="match status" value="1"/>
</dbReference>
<feature type="transmembrane region" description="Helical" evidence="8">
    <location>
        <begin position="59"/>
        <end position="78"/>
    </location>
</feature>
<comment type="function">
    <text evidence="1">Resistance to tetracycline by an active tetracycline efflux. This is an energy-dependent process that decreases the accumulation of the antibiotic in whole cells. This protein functions as a metal-tetracycline/H(+) antiporter.</text>
</comment>
<keyword evidence="6 8" id="KW-1133">Transmembrane helix</keyword>
<evidence type="ECO:0000256" key="4">
    <source>
        <dbReference type="ARBA" id="ARBA00022448"/>
    </source>
</evidence>
<evidence type="ECO:0000259" key="9">
    <source>
        <dbReference type="PROSITE" id="PS50850"/>
    </source>
</evidence>
<evidence type="ECO:0000256" key="5">
    <source>
        <dbReference type="ARBA" id="ARBA00022692"/>
    </source>
</evidence>
<gene>
    <name evidence="10" type="ORF">GVO57_07765</name>
</gene>
<dbReference type="InterPro" id="IPR011701">
    <property type="entry name" value="MFS"/>
</dbReference>
<protein>
    <submittedName>
        <fullName evidence="10">MFS transporter</fullName>
    </submittedName>
</protein>
<dbReference type="SUPFAM" id="SSF103473">
    <property type="entry name" value="MFS general substrate transporter"/>
    <property type="match status" value="1"/>
</dbReference>
<feature type="transmembrane region" description="Helical" evidence="8">
    <location>
        <begin position="20"/>
        <end position="39"/>
    </location>
</feature>
<accession>A0A7Z2S552</accession>
<proteinExistence type="inferred from homology"/>
<evidence type="ECO:0000256" key="6">
    <source>
        <dbReference type="ARBA" id="ARBA00022989"/>
    </source>
</evidence>
<feature type="transmembrane region" description="Helical" evidence="8">
    <location>
        <begin position="386"/>
        <end position="406"/>
    </location>
</feature>
<dbReference type="GO" id="GO:0016020">
    <property type="term" value="C:membrane"/>
    <property type="evidence" value="ECO:0007669"/>
    <property type="project" value="UniProtKB-SubCell"/>
</dbReference>
<dbReference type="EMBL" id="CP047895">
    <property type="protein sequence ID" value="QHL90750.1"/>
    <property type="molecule type" value="Genomic_DNA"/>
</dbReference>
<organism evidence="10 11">
    <name type="scientific">Sphingomonas changnyeongensis</name>
    <dbReference type="NCBI Taxonomy" id="2698679"/>
    <lineage>
        <taxon>Bacteria</taxon>
        <taxon>Pseudomonadati</taxon>
        <taxon>Pseudomonadota</taxon>
        <taxon>Alphaproteobacteria</taxon>
        <taxon>Sphingomonadales</taxon>
        <taxon>Sphingomonadaceae</taxon>
        <taxon>Sphingomonas</taxon>
    </lineage>
</organism>
<keyword evidence="7 8" id="KW-0472">Membrane</keyword>
<dbReference type="Gene3D" id="1.20.1250.20">
    <property type="entry name" value="MFS general substrate transporter like domains"/>
    <property type="match status" value="1"/>
</dbReference>
<feature type="transmembrane region" description="Helical" evidence="8">
    <location>
        <begin position="216"/>
        <end position="241"/>
    </location>
</feature>
<feature type="transmembrane region" description="Helical" evidence="8">
    <location>
        <begin position="176"/>
        <end position="196"/>
    </location>
</feature>
<evidence type="ECO:0000256" key="2">
    <source>
        <dbReference type="ARBA" id="ARBA00004141"/>
    </source>
</evidence>
<evidence type="ECO:0000256" key="3">
    <source>
        <dbReference type="ARBA" id="ARBA00007520"/>
    </source>
</evidence>
<dbReference type="GO" id="GO:0022857">
    <property type="term" value="F:transmembrane transporter activity"/>
    <property type="evidence" value="ECO:0007669"/>
    <property type="project" value="InterPro"/>
</dbReference>
<feature type="transmembrane region" description="Helical" evidence="8">
    <location>
        <begin position="261"/>
        <end position="283"/>
    </location>
</feature>
<feature type="domain" description="Major facilitator superfamily (MFS) profile" evidence="9">
    <location>
        <begin position="19"/>
        <end position="411"/>
    </location>
</feature>
<feature type="transmembrane region" description="Helical" evidence="8">
    <location>
        <begin position="148"/>
        <end position="170"/>
    </location>
</feature>
<dbReference type="PROSITE" id="PS00216">
    <property type="entry name" value="SUGAR_TRANSPORT_1"/>
    <property type="match status" value="1"/>
</dbReference>
<dbReference type="InterPro" id="IPR036259">
    <property type="entry name" value="MFS_trans_sf"/>
</dbReference>
<dbReference type="AlphaFoldDB" id="A0A7Z2S552"/>
<dbReference type="PANTHER" id="PTHR23504">
    <property type="entry name" value="MAJOR FACILITATOR SUPERFAMILY DOMAIN-CONTAINING PROTEIN 10"/>
    <property type="match status" value="1"/>
</dbReference>
<keyword evidence="4" id="KW-0813">Transport</keyword>
<evidence type="ECO:0000313" key="11">
    <source>
        <dbReference type="Proteomes" id="UP000464468"/>
    </source>
</evidence>
<dbReference type="Pfam" id="PF07690">
    <property type="entry name" value="MFS_1"/>
    <property type="match status" value="1"/>
</dbReference>
<dbReference type="Proteomes" id="UP000464468">
    <property type="component" value="Chromosome"/>
</dbReference>
<dbReference type="PROSITE" id="PS50850">
    <property type="entry name" value="MFS"/>
    <property type="match status" value="1"/>
</dbReference>
<feature type="transmembrane region" description="Helical" evidence="8">
    <location>
        <begin position="90"/>
        <end position="108"/>
    </location>
</feature>
<feature type="transmembrane region" description="Helical" evidence="8">
    <location>
        <begin position="295"/>
        <end position="313"/>
    </location>
</feature>
<feature type="transmembrane region" description="Helical" evidence="8">
    <location>
        <begin position="114"/>
        <end position="136"/>
    </location>
</feature>
<evidence type="ECO:0000256" key="1">
    <source>
        <dbReference type="ARBA" id="ARBA00003279"/>
    </source>
</evidence>
<comment type="similarity">
    <text evidence="3">Belongs to the major facilitator superfamily. TCR/Tet family.</text>
</comment>
<keyword evidence="11" id="KW-1185">Reference proteome</keyword>
<evidence type="ECO:0000256" key="7">
    <source>
        <dbReference type="ARBA" id="ARBA00023136"/>
    </source>
</evidence>
<dbReference type="PRINTS" id="PR01035">
    <property type="entry name" value="TCRTETA"/>
</dbReference>
<dbReference type="KEGG" id="schy:GVO57_07765"/>
<dbReference type="RefSeq" id="WP_160592677.1">
    <property type="nucleotide sequence ID" value="NZ_CP047895.1"/>
</dbReference>
<sequence length="411" mass="42503">MTSASPAPAPPRLAADGHAVRFVLVTIFIDAIGFGLIIPVLPRLLMSVGGVDLPGAIRIAAWLGLAIAIATFFAAPVLGNLSDRFGRRPVLIVALAGLAADYLLLALADSLMLIVIGRLLSGALGGSYAPAQAAIADLTAPEARARRFGLVSAAFGVGFIAGPVIGGLLGQLSDRAPFYAASALAALNMLYGLTVFPETLARANRRRFDWRRANPLGALAAARAAPGMVHAAFVLTLWQIASLVYPLTWSFYGIARFGWSNAMIGLSLAAVGIVIAASQTLLTGRAVHRLGERDAATLGLIAAIGGFVAYAFITESWMAYAALAFIAGQSLVQPSLMAMLSRRATPDTQGEVQGIASMALGLGAIIAPLVLTGVMAETTRPGAPTWQSGAAFLVAAGFALLALALLRRLPR</sequence>
<keyword evidence="5 8" id="KW-0812">Transmembrane</keyword>
<feature type="transmembrane region" description="Helical" evidence="8">
    <location>
        <begin position="352"/>
        <end position="374"/>
    </location>
</feature>